<dbReference type="Proteomes" id="UP000019118">
    <property type="component" value="Unassembled WGS sequence"/>
</dbReference>
<dbReference type="EnsemblMetazoa" id="XM_019909800.1">
    <property type="protein sequence ID" value="XP_019765359.1"/>
    <property type="gene ID" value="LOC109541092"/>
</dbReference>
<dbReference type="FunFam" id="1.25.10.20:FF:000003">
    <property type="entry name" value="Vitellogenin C"/>
    <property type="match status" value="1"/>
</dbReference>
<comment type="caution">
    <text evidence="5">Lacks conserved residue(s) required for the propagation of feature annotation.</text>
</comment>
<dbReference type="InterPro" id="IPR015255">
    <property type="entry name" value="Vitellinogen_open_b-sht"/>
</dbReference>
<dbReference type="InterPro" id="IPR011030">
    <property type="entry name" value="Lipovitellin_superhlx_dom"/>
</dbReference>
<dbReference type="PANTHER" id="PTHR23345">
    <property type="entry name" value="VITELLOGENIN-RELATED"/>
    <property type="match status" value="1"/>
</dbReference>
<evidence type="ECO:0000256" key="3">
    <source>
        <dbReference type="ARBA" id="ARBA00023157"/>
    </source>
</evidence>
<evidence type="ECO:0000259" key="9">
    <source>
        <dbReference type="PROSITE" id="PS51233"/>
    </source>
</evidence>
<evidence type="ECO:0000256" key="4">
    <source>
        <dbReference type="ARBA" id="ARBA00023180"/>
    </source>
</evidence>
<reference evidence="10" key="2">
    <citation type="submission" date="2024-08" db="UniProtKB">
        <authorList>
            <consortium name="EnsemblMetazoa"/>
        </authorList>
    </citation>
    <scope>IDENTIFICATION</scope>
</reference>
<organism evidence="10 11">
    <name type="scientific">Dendroctonus ponderosae</name>
    <name type="common">Mountain pine beetle</name>
    <dbReference type="NCBI Taxonomy" id="77166"/>
    <lineage>
        <taxon>Eukaryota</taxon>
        <taxon>Metazoa</taxon>
        <taxon>Ecdysozoa</taxon>
        <taxon>Arthropoda</taxon>
        <taxon>Hexapoda</taxon>
        <taxon>Insecta</taxon>
        <taxon>Pterygota</taxon>
        <taxon>Neoptera</taxon>
        <taxon>Endopterygota</taxon>
        <taxon>Coleoptera</taxon>
        <taxon>Polyphaga</taxon>
        <taxon>Cucujiformia</taxon>
        <taxon>Curculionidae</taxon>
        <taxon>Scolytinae</taxon>
        <taxon>Dendroctonus</taxon>
    </lineage>
</organism>
<keyword evidence="7" id="KW-0812">Transmembrane</keyword>
<sequence length="1790" mass="202922">MVCAFGVRSHSAAVFVSAMWSQLALCVFVGLAYASANPTWKDNTEYVYSVNGRTLSSLQEAAAEYSGIFLKAKLHMWIRPDGKLQGKVTDSKYAQIQSHLPNGWKEDVPNSKLSFKPLGLSEKPFQMNLENGLITDLEAERELTNWEANIIKSIVSQFQMDIQGKNGNPERFDAVFKTMEETVTGKTETIYEIHPLPDYLIQSQPWLAPQQKLGEGGYIVEINKYKNYSNSEVKQSYHHGFGDMKDVDPASNKMGEFFIRESSSRAIITGKPSRHVIQNSYTINKMMVNPDLKNKEMGSVVSMVNVTLSEVNERTSYPDLERPKPIGNLLYVFEKSFDAISKQDSMGDSSSSEETTEGNWRRMRRSLGMSSSEEDAQKQSKTHMSQALASPLLLSMSDLGKSMKRDTDFDIKHNVEILAEEICKEMQQPEEILAKATLNKYTILSTLVRLMDEDQINSVAEQLYSESQNSDNSPWPVYRDAVAEAGTEPAFSNIEKWIKSSKIQKREAADVVATMAQEVRAPTETYMRNFFDLLKSAEVQKQAHLNESAILSFTNLVHRVYGNRNESNNQFAVNAYGSFFTKSGRTFAESTVIPYLSEQLQSAVSLADSYKIHLYIRALGNVGHKKIIEAFQPYLEGEKKVSQFQRMWIVASLDRLVSDNPAAVRPVLHKIYQNTAEVPDVRVIAVHQLVRTNPPAEMLHRMAQYTKTDSQEKVNAAVKSAIESASNLESPRFAALRNAAQTAKHLLTTKQYGADQSYLAIQDHMIREMQVEIEHQLLEVGSQDSHWPKILDFSLNADMSGMKMPTITAQGILSSMKDATNVFKQTTAEYQQNKNQRSEQANNDGPLSSAQIAKKLKYNFEEREQLESVILAQFGFIEKLWSVNNQTIDELPEFIRQQEDALKKGKNFSYSKIKRLHELSLYFPTEMGIPFLFSYEVPTLVKFEGKIKGSSTPSISQSNQLQKPERINAEIDAYMTISAKVQSQLSLITPFDQRIYSAGFDKNIQVHVPVKANADIDVKNKEMKIEFDVQEKHNNARALHYSTWPYTSRSGVLDIAPIPLRPNTLVIKRDVQQHRSIDATFGKSQTGLAFRLWGHHPVQSLTLGDLHKAWQSKNLNHLWSIVWDQSAIEFTEINVAYVPSQSTVRKATFRVRFEQDYKKKPANAQEEGFLSLQQLANKIDSDKAQNRQQEVMKTAGSGIQSADLSSSDISVEFEGDQQFQHICGYAYAKSNADPASRAILYYHNKQQNKQFAFEVKGRVANTNALDLTESLNVEPSAKYAMRSQYGDASEHINNVVKVSAEVKMQRSKARKEYLTEQEPLYAVCKSEMQQGNFQLAACLNMTLQANFLDDVQFRIEHQNLNKRFARTVQQVFQGIVVYNYPMTEEQTAPSEGENVIEGKVQFQPEDFRQANITLTADDQETKFINISTRSQIVKAIFVQHPVYHLRSRIGGLIKAHPTIRPSCVIDQTAAQTFSNKTYQLSIGQQQTVVLQYIPKDAPLEKNHQHSVEEQLRKQIENYVVLTRQVPNKKYREVLISFNHPKSQGKTVEVKLEAIQTSPSNPAAIVKVDGQQVHFDDKNIADLYDGFVQIYSLPNGEVKVEIRDAFYVIFDGKRMRITASSDKLFDSTFGLCGRFSGDVNEDFTVPQKCVVRDAQFFAQNYQVENRNQRRSYRSGEWSQECVEKVLPLYTNVVSENKLSRSKQGLRSQQSGTKLRSRYVEENGELCFSLRPLPVCNGRARNTVSKNVPVHCLQGTKTAYYLKSQIDQGGNPDFSRKPETKTVRMEVPVQCD</sequence>
<evidence type="ECO:0000256" key="2">
    <source>
        <dbReference type="ARBA" id="ARBA00022761"/>
    </source>
</evidence>
<evidence type="ECO:0000313" key="10">
    <source>
        <dbReference type="EnsemblMetazoa" id="XP_019765359.1"/>
    </source>
</evidence>
<dbReference type="GeneID" id="109541092"/>
<dbReference type="SMART" id="SM01169">
    <property type="entry name" value="DUF1943"/>
    <property type="match status" value="1"/>
</dbReference>
<dbReference type="InterPro" id="IPR015816">
    <property type="entry name" value="Vitellinogen_b-sht_N"/>
</dbReference>
<dbReference type="Gene3D" id="2.20.80.10">
    <property type="entry name" value="Lipovitellin-phosvitin complex, chain A, domain 4"/>
    <property type="match status" value="1"/>
</dbReference>
<feature type="region of interest" description="Disordered" evidence="6">
    <location>
        <begin position="342"/>
        <end position="387"/>
    </location>
</feature>
<dbReference type="SMART" id="SM00638">
    <property type="entry name" value="LPD_N"/>
    <property type="match status" value="1"/>
</dbReference>
<dbReference type="KEGG" id="dpa:109541092"/>
<dbReference type="PROSITE" id="PS51211">
    <property type="entry name" value="VITELLOGENIN"/>
    <property type="match status" value="1"/>
</dbReference>
<keyword evidence="7" id="KW-0472">Membrane</keyword>
<evidence type="ECO:0000256" key="5">
    <source>
        <dbReference type="PROSITE-ProRule" id="PRU00557"/>
    </source>
</evidence>
<dbReference type="InterPro" id="IPR015819">
    <property type="entry name" value="Lipid_transp_b-sht_shell"/>
</dbReference>
<keyword evidence="3" id="KW-1015">Disulfide bond</keyword>
<dbReference type="SUPFAM" id="SSF56968">
    <property type="entry name" value="Lipovitellin-phosvitin complex, beta-sheet shell regions"/>
    <property type="match status" value="2"/>
</dbReference>
<keyword evidence="1" id="KW-0732">Signal</keyword>
<dbReference type="Gene3D" id="2.30.230.10">
    <property type="entry name" value="Lipovitellin, beta-sheet shell regions, chain A"/>
    <property type="match status" value="1"/>
</dbReference>
<protein>
    <recommendedName>
        <fullName evidence="12">Vitellogenin</fullName>
    </recommendedName>
</protein>
<evidence type="ECO:0000256" key="6">
    <source>
        <dbReference type="SAM" id="MobiDB-lite"/>
    </source>
</evidence>
<reference evidence="11" key="1">
    <citation type="journal article" date="2013" name="Genome Biol.">
        <title>Draft genome of the mountain pine beetle, Dendroctonus ponderosae Hopkins, a major forest pest.</title>
        <authorList>
            <person name="Keeling C.I."/>
            <person name="Yuen M.M."/>
            <person name="Liao N.Y."/>
            <person name="Docking T.R."/>
            <person name="Chan S.K."/>
            <person name="Taylor G.A."/>
            <person name="Palmquist D.L."/>
            <person name="Jackman S.D."/>
            <person name="Nguyen A."/>
            <person name="Li M."/>
            <person name="Henderson H."/>
            <person name="Janes J.K."/>
            <person name="Zhao Y."/>
            <person name="Pandoh P."/>
            <person name="Moore R."/>
            <person name="Sperling F.A."/>
            <person name="Huber D.P."/>
            <person name="Birol I."/>
            <person name="Jones S.J."/>
            <person name="Bohlmann J."/>
        </authorList>
    </citation>
    <scope>NUCLEOTIDE SEQUENCE</scope>
</reference>
<keyword evidence="4" id="KW-0325">Glycoprotein</keyword>
<evidence type="ECO:0008006" key="12">
    <source>
        <dbReference type="Google" id="ProtNLM"/>
    </source>
</evidence>
<dbReference type="PANTHER" id="PTHR23345:SF15">
    <property type="entry name" value="VITELLOGENIN 1-RELATED"/>
    <property type="match status" value="1"/>
</dbReference>
<accession>A0AAR5PWH7</accession>
<dbReference type="SUPFAM" id="SSF48431">
    <property type="entry name" value="Lipovitellin-phosvitin complex, superhelical domain"/>
    <property type="match status" value="1"/>
</dbReference>
<evidence type="ECO:0000313" key="11">
    <source>
        <dbReference type="Proteomes" id="UP000019118"/>
    </source>
</evidence>
<keyword evidence="7" id="KW-1133">Transmembrane helix</keyword>
<dbReference type="InterPro" id="IPR050733">
    <property type="entry name" value="Vitellogenin/Apolipophorin"/>
</dbReference>
<dbReference type="PROSITE" id="PS51233">
    <property type="entry name" value="VWFD"/>
    <property type="match status" value="1"/>
</dbReference>
<dbReference type="GO" id="GO:0005319">
    <property type="term" value="F:lipid transporter activity"/>
    <property type="evidence" value="ECO:0007669"/>
    <property type="project" value="InterPro"/>
</dbReference>
<dbReference type="GO" id="GO:0045735">
    <property type="term" value="F:nutrient reservoir activity"/>
    <property type="evidence" value="ECO:0007669"/>
    <property type="project" value="UniProtKB-KW"/>
</dbReference>
<feature type="domain" description="Vitellogenin" evidence="8">
    <location>
        <begin position="40"/>
        <end position="791"/>
    </location>
</feature>
<keyword evidence="2" id="KW-0758">Storage protein</keyword>
<dbReference type="InterPro" id="IPR001747">
    <property type="entry name" value="Vitellogenin_N"/>
</dbReference>
<dbReference type="Pfam" id="PF01347">
    <property type="entry name" value="Vitellogenin_N"/>
    <property type="match status" value="1"/>
</dbReference>
<feature type="domain" description="VWFD" evidence="9">
    <location>
        <begin position="1461"/>
        <end position="1668"/>
    </location>
</feature>
<proteinExistence type="predicted"/>
<dbReference type="Pfam" id="PF00094">
    <property type="entry name" value="VWD"/>
    <property type="match status" value="1"/>
</dbReference>
<dbReference type="Gene3D" id="1.25.10.20">
    <property type="entry name" value="Vitellinogen, superhelical"/>
    <property type="match status" value="1"/>
</dbReference>
<feature type="transmembrane region" description="Helical" evidence="7">
    <location>
        <begin position="12"/>
        <end position="34"/>
    </location>
</feature>
<dbReference type="Pfam" id="PF09172">
    <property type="entry name" value="Vit_open_b-sht"/>
    <property type="match status" value="1"/>
</dbReference>
<name>A0AAR5PWH7_DENPD</name>
<evidence type="ECO:0000259" key="8">
    <source>
        <dbReference type="PROSITE" id="PS51211"/>
    </source>
</evidence>
<evidence type="ECO:0000256" key="7">
    <source>
        <dbReference type="SAM" id="Phobius"/>
    </source>
</evidence>
<evidence type="ECO:0000256" key="1">
    <source>
        <dbReference type="ARBA" id="ARBA00022729"/>
    </source>
</evidence>
<dbReference type="InterPro" id="IPR001846">
    <property type="entry name" value="VWF_type-D"/>
</dbReference>
<keyword evidence="11" id="KW-1185">Reference proteome</keyword>